<evidence type="ECO:0000313" key="3">
    <source>
        <dbReference type="Proteomes" id="UP001330184"/>
    </source>
</evidence>
<dbReference type="InterPro" id="IPR041635">
    <property type="entry name" value="Type_ISP_LLaBIII_C"/>
</dbReference>
<dbReference type="Pfam" id="PF18135">
    <property type="entry name" value="Type_ISP_C"/>
    <property type="match status" value="1"/>
</dbReference>
<evidence type="ECO:0000259" key="1">
    <source>
        <dbReference type="Pfam" id="PF18135"/>
    </source>
</evidence>
<name>A0AA48HAX7_9FLAO</name>
<gene>
    <name evidence="2" type="ORF">MACH07_15690</name>
</gene>
<dbReference type="REBASE" id="753371">
    <property type="entry name" value="Maq7ORF15690P"/>
</dbReference>
<organism evidence="2 3">
    <name type="scientific">Flagellimonas marinaquae</name>
    <dbReference type="NCBI Taxonomy" id="254955"/>
    <lineage>
        <taxon>Bacteria</taxon>
        <taxon>Pseudomonadati</taxon>
        <taxon>Bacteroidota</taxon>
        <taxon>Flavobacteriia</taxon>
        <taxon>Flavobacteriales</taxon>
        <taxon>Flavobacteriaceae</taxon>
        <taxon>Flagellimonas</taxon>
    </lineage>
</organism>
<keyword evidence="3" id="KW-1185">Reference proteome</keyword>
<evidence type="ECO:0000313" key="2">
    <source>
        <dbReference type="EMBL" id="BDW92737.1"/>
    </source>
</evidence>
<protein>
    <recommendedName>
        <fullName evidence="1">Type ISP restriction-modification enzyme LLaBIII C-terminal specificity domain-containing protein</fullName>
    </recommendedName>
</protein>
<dbReference type="RefSeq" id="WP_338198036.1">
    <property type="nucleotide sequence ID" value="NZ_AP027268.1"/>
</dbReference>
<dbReference type="Proteomes" id="UP001330184">
    <property type="component" value="Chromosome"/>
</dbReference>
<accession>A0AA48HAX7</accession>
<feature type="domain" description="Type ISP restriction-modification enzyme LLaBIII C-terminal specificity" evidence="1">
    <location>
        <begin position="119"/>
        <end position="475"/>
    </location>
</feature>
<sequence length="487" mass="57411">MRNKLLESFDKIYILDLHGNSNKKEVCEDGSPDQNVFDIMQGVSINIFIKTNQKRKNELGKVFHFELQGKRDLKYQFLNKNNLKTIHWKNLKYKKPNYFFVPKDFGLADKYEKGFKLNELFINNSTGIETQRDAASIHFTKKELQHTIDVFLNNDIEDIRNILSIGKDGRDWKVITAKEDLVQGYNITTLQFKPFDERYIPYTGNSKGIIAYPRNEINQHILKGNYCIVSPRFFKEPPSYFVSNTIIGHKVLSAYDKNFIFPLYHYENTNGQHTILQSSKRKPNLKKEILNHISNKLRLPFSPEKLDSKDAFTPINILDYIYAILHSSKYREKYKEFLKIDFPRVPYPTDSKTFWKLVRLGGELRQIHLLESPIVEQFITQYPEDGDNFVSRKISKIDPGFVTDEQNPGFGKVWINDNQYFDKVPEIAWDFYIGGYQPAQKWLKDRKDRKLEYEDILHYQKIIVALSETDRLMKEIDKIDFEDDSST</sequence>
<dbReference type="AlphaFoldDB" id="A0AA48HAX7"/>
<reference evidence="2 3" key="1">
    <citation type="submission" date="2023-01" db="EMBL/GenBank/DDBJ databases">
        <title>Complete genome sequence of Muricauda aquimarina strain IFOP_LL357.</title>
        <authorList>
            <person name="Gajardo G."/>
            <person name="Ueki S."/>
            <person name="Maruyama F."/>
        </authorList>
    </citation>
    <scope>NUCLEOTIDE SEQUENCE [LARGE SCALE GENOMIC DNA]</scope>
    <source>
        <strain evidence="2 3">IFOP_LL357</strain>
    </source>
</reference>
<proteinExistence type="predicted"/>
<dbReference type="EMBL" id="AP027268">
    <property type="protein sequence ID" value="BDW92737.1"/>
    <property type="molecule type" value="Genomic_DNA"/>
</dbReference>